<evidence type="ECO:0000313" key="4">
    <source>
        <dbReference type="EMBL" id="RXK15495.1"/>
    </source>
</evidence>
<protein>
    <submittedName>
        <fullName evidence="4">Aconitate hydratase</fullName>
    </submittedName>
</protein>
<comment type="similarity">
    <text evidence="1">Belongs to the ATP-dependent AMP-binding enzyme family.</text>
</comment>
<organism evidence="4 5">
    <name type="scientific">Malaciobacter mytili LMG 24559</name>
    <dbReference type="NCBI Taxonomy" id="1032238"/>
    <lineage>
        <taxon>Bacteria</taxon>
        <taxon>Pseudomonadati</taxon>
        <taxon>Campylobacterota</taxon>
        <taxon>Epsilonproteobacteria</taxon>
        <taxon>Campylobacterales</taxon>
        <taxon>Arcobacteraceae</taxon>
        <taxon>Malaciobacter</taxon>
    </lineage>
</organism>
<sequence>MKLIVHNDDLTINTYSLEKNNFYNKELENHLGYISSDKKALNALKIIEAYYSNSKVILFDHTNKIIENKLKALNIPEYKTSFNEKTIFDKKDFSMIFFTSGSTGEPVGALKTKEHLENEIKISSKLLEKYKIKRVIVTVPFIHIYGTLMGIIYPLYNNIDIVLKQHFLPNDLLNLIEENSLIITTPLYIKALNKISSQKDLRTSVFISSTGPLDAQNAKEFSQKFNTNVIQIFGSTETGGIAYKYNDEELWTPFESVEISTNKDNELKIQSSFVSKTIFEKEFKDINSQLQTFDYIELIDNKFKLIGRSSQILKIAGKRYSTIQIEQLLEEHKDISKALVFVCNKDSSLKDESLDITIESKKEFSTKEIKEYLKHNLSNLKFSIKLKVVDKIPTSSVGKKLKII</sequence>
<dbReference type="RefSeq" id="WP_114840744.1">
    <property type="nucleotide sequence ID" value="NZ_CP031219.1"/>
</dbReference>
<dbReference type="GO" id="GO:0006631">
    <property type="term" value="P:fatty acid metabolic process"/>
    <property type="evidence" value="ECO:0007669"/>
    <property type="project" value="TreeGrafter"/>
</dbReference>
<dbReference type="Gene3D" id="3.30.300.30">
    <property type="match status" value="1"/>
</dbReference>
<dbReference type="InterPro" id="IPR045851">
    <property type="entry name" value="AMP-bd_C_sf"/>
</dbReference>
<evidence type="ECO:0000259" key="3">
    <source>
        <dbReference type="Pfam" id="PF00501"/>
    </source>
</evidence>
<comment type="caution">
    <text evidence="4">The sequence shown here is derived from an EMBL/GenBank/DDBJ whole genome shotgun (WGS) entry which is preliminary data.</text>
</comment>
<dbReference type="GO" id="GO:0031956">
    <property type="term" value="F:medium-chain fatty acid-CoA ligase activity"/>
    <property type="evidence" value="ECO:0007669"/>
    <property type="project" value="TreeGrafter"/>
</dbReference>
<evidence type="ECO:0000256" key="2">
    <source>
        <dbReference type="SAM" id="Phobius"/>
    </source>
</evidence>
<accession>A0AAX2AH58</accession>
<evidence type="ECO:0000313" key="5">
    <source>
        <dbReference type="Proteomes" id="UP000290092"/>
    </source>
</evidence>
<keyword evidence="2" id="KW-0472">Membrane</keyword>
<dbReference type="Pfam" id="PF00501">
    <property type="entry name" value="AMP-binding"/>
    <property type="match status" value="1"/>
</dbReference>
<keyword evidence="5" id="KW-1185">Reference proteome</keyword>
<dbReference type="KEGG" id="amyt:AMYT_0233"/>
<dbReference type="EMBL" id="NXID01000027">
    <property type="protein sequence ID" value="RXK15495.1"/>
    <property type="molecule type" value="Genomic_DNA"/>
</dbReference>
<feature type="transmembrane region" description="Helical" evidence="2">
    <location>
        <begin position="135"/>
        <end position="156"/>
    </location>
</feature>
<evidence type="ECO:0000256" key="1">
    <source>
        <dbReference type="ARBA" id="ARBA00006432"/>
    </source>
</evidence>
<dbReference type="AlphaFoldDB" id="A0AAX2AH58"/>
<dbReference type="PANTHER" id="PTHR43201">
    <property type="entry name" value="ACYL-COA SYNTHETASE"/>
    <property type="match status" value="1"/>
</dbReference>
<reference evidence="4 5" key="1">
    <citation type="submission" date="2017-09" db="EMBL/GenBank/DDBJ databases">
        <title>Genomics of the genus Arcobacter.</title>
        <authorList>
            <person name="Perez-Cataluna A."/>
            <person name="Figueras M.J."/>
            <person name="Salas-Masso N."/>
        </authorList>
    </citation>
    <scope>NUCLEOTIDE SEQUENCE [LARGE SCALE GENOMIC DNA]</scope>
    <source>
        <strain evidence="4 5">CECT 7386</strain>
    </source>
</reference>
<gene>
    <name evidence="4" type="ORF">CP985_08155</name>
</gene>
<keyword evidence="2" id="KW-0812">Transmembrane</keyword>
<keyword evidence="2" id="KW-1133">Transmembrane helix</keyword>
<dbReference type="InterPro" id="IPR042099">
    <property type="entry name" value="ANL_N_sf"/>
</dbReference>
<dbReference type="SUPFAM" id="SSF56801">
    <property type="entry name" value="Acetyl-CoA synthetase-like"/>
    <property type="match status" value="1"/>
</dbReference>
<dbReference type="PANTHER" id="PTHR43201:SF8">
    <property type="entry name" value="ACYL-COA SYNTHETASE FAMILY MEMBER 3"/>
    <property type="match status" value="1"/>
</dbReference>
<dbReference type="InterPro" id="IPR000873">
    <property type="entry name" value="AMP-dep_synth/lig_dom"/>
</dbReference>
<dbReference type="Proteomes" id="UP000290092">
    <property type="component" value="Unassembled WGS sequence"/>
</dbReference>
<feature type="domain" description="AMP-dependent synthetase/ligase" evidence="3">
    <location>
        <begin position="55"/>
        <end position="261"/>
    </location>
</feature>
<name>A0AAX2AH58_9BACT</name>
<proteinExistence type="inferred from homology"/>
<dbReference type="Gene3D" id="3.40.50.12780">
    <property type="entry name" value="N-terminal domain of ligase-like"/>
    <property type="match status" value="1"/>
</dbReference>